<protein>
    <submittedName>
        <fullName evidence="1">Uncharacterized protein</fullName>
    </submittedName>
</protein>
<comment type="caution">
    <text evidence="1">The sequence shown here is derived from an EMBL/GenBank/DDBJ whole genome shotgun (WGS) entry which is preliminary data.</text>
</comment>
<dbReference type="RefSeq" id="WP_058443151.1">
    <property type="nucleotide sequence ID" value="NZ_CAAAHU010000008.1"/>
</dbReference>
<dbReference type="PATRIC" id="fig|29422.6.peg.3395"/>
<gene>
    <name evidence="1" type="ORF">Lbru_3213</name>
</gene>
<evidence type="ECO:0000313" key="2">
    <source>
        <dbReference type="Proteomes" id="UP000054742"/>
    </source>
</evidence>
<dbReference type="Proteomes" id="UP000054742">
    <property type="component" value="Unassembled WGS sequence"/>
</dbReference>
<dbReference type="EMBL" id="LNXV01000036">
    <property type="protein sequence ID" value="KTC77106.1"/>
    <property type="molecule type" value="Genomic_DNA"/>
</dbReference>
<keyword evidence="2" id="KW-1185">Reference proteome</keyword>
<dbReference type="OrthoDB" id="5644843at2"/>
<dbReference type="AlphaFoldDB" id="A0A0W0S102"/>
<name>A0A0W0S102_9GAMM</name>
<accession>A0A0W0S102</accession>
<sequence length="283" mass="32543">MFKLFFKNQTVVKNISNSRMFSTFHKEFGLVNSSRQNGKIVKVLLSEKDKLQDSREKIYKDIILPHKNCLFIGTTPTVHYKQDYLQSIYPGHNFSFMTDNNGSVTASVSKRPDTSKPLALYKRIPDGRLSNLPSSVRLYAPLYTSLPEDLLKWLERANRVSSYPLYLHIFPITPKLAIDVHQYKTNINYLLQDKHPYSLFSWVHPEGERFIRASNCNSDVQKAIFGLDLHEVQDMFCQEAAMTMALQFAKPEEYQKAVELLGFNQGIEKSPLTSDSYLPAFTA</sequence>
<organism evidence="1 2">
    <name type="scientific">Legionella brunensis</name>
    <dbReference type="NCBI Taxonomy" id="29422"/>
    <lineage>
        <taxon>Bacteria</taxon>
        <taxon>Pseudomonadati</taxon>
        <taxon>Pseudomonadota</taxon>
        <taxon>Gammaproteobacteria</taxon>
        <taxon>Legionellales</taxon>
        <taxon>Legionellaceae</taxon>
        <taxon>Legionella</taxon>
    </lineage>
</organism>
<proteinExistence type="predicted"/>
<reference evidence="1 2" key="1">
    <citation type="submission" date="2015-11" db="EMBL/GenBank/DDBJ databases">
        <title>Genomic analysis of 38 Legionella species identifies large and diverse effector repertoires.</title>
        <authorList>
            <person name="Burstein D."/>
            <person name="Amaro F."/>
            <person name="Zusman T."/>
            <person name="Lifshitz Z."/>
            <person name="Cohen O."/>
            <person name="Gilbert J.A."/>
            <person name="Pupko T."/>
            <person name="Shuman H.A."/>
            <person name="Segal G."/>
        </authorList>
    </citation>
    <scope>NUCLEOTIDE SEQUENCE [LARGE SCALE GENOMIC DNA]</scope>
    <source>
        <strain evidence="1 2">ATCC 43878</strain>
    </source>
</reference>
<evidence type="ECO:0000313" key="1">
    <source>
        <dbReference type="EMBL" id="KTC77106.1"/>
    </source>
</evidence>